<accession>A0ABW9MEG6</accession>
<sequence length="53" mass="6317">MTSQVAKTMNLEDKSPCLKIRRLSYDLEDDLIEYTLSYARADLFYYETSYTHN</sequence>
<comment type="caution">
    <text evidence="2">The sequence shown here is derived from an EMBL/GenBank/DDBJ whole genome shotgun (WGS) entry which is preliminary data.</text>
</comment>
<gene>
    <name evidence="2" type="ORF">ACCQ42_06350</name>
</gene>
<feature type="domain" description="UbiC transcription regulator-associated" evidence="1">
    <location>
        <begin position="2"/>
        <end position="44"/>
    </location>
</feature>
<dbReference type="RefSeq" id="WP_410035707.1">
    <property type="nucleotide sequence ID" value="NZ_JBGMEF010000020.1"/>
</dbReference>
<reference evidence="2 3" key="1">
    <citation type="journal article" date="2025" name="Anaerobe">
        <title>Description of Anaerococcus kampingiae sp. nov., Anaerococcus groningensis sp. nov., Anaerococcus martiniensis sp. nov., and Anaerococcus cruorum sp. nov., isolated from human clinical specimens.</title>
        <authorList>
            <person name="Boiten K.E."/>
            <person name="Meijer J."/>
            <person name="van Wezel E.M."/>
            <person name="Veloo A.C.M."/>
        </authorList>
    </citation>
    <scope>NUCLEOTIDE SEQUENCE [LARGE SCALE GENOMIC DNA]</scope>
    <source>
        <strain evidence="2 3">ENR0874</strain>
    </source>
</reference>
<dbReference type="Pfam" id="PF07702">
    <property type="entry name" value="UTRA"/>
    <property type="match status" value="1"/>
</dbReference>
<dbReference type="InterPro" id="IPR028978">
    <property type="entry name" value="Chorismate_lyase_/UTRA_dom_sf"/>
</dbReference>
<name>A0ABW9MEG6_9FIRM</name>
<dbReference type="EMBL" id="JBGMEF010000020">
    <property type="protein sequence ID" value="MFO3667388.1"/>
    <property type="molecule type" value="Genomic_DNA"/>
</dbReference>
<protein>
    <submittedName>
        <fullName evidence="2">UTRA domain-containing protein</fullName>
    </submittedName>
</protein>
<dbReference type="SUPFAM" id="SSF64288">
    <property type="entry name" value="Chorismate lyase-like"/>
    <property type="match status" value="1"/>
</dbReference>
<evidence type="ECO:0000313" key="3">
    <source>
        <dbReference type="Proteomes" id="UP001637994"/>
    </source>
</evidence>
<proteinExistence type="predicted"/>
<dbReference type="InterPro" id="IPR011663">
    <property type="entry name" value="UTRA"/>
</dbReference>
<evidence type="ECO:0000313" key="2">
    <source>
        <dbReference type="EMBL" id="MFO3667388.1"/>
    </source>
</evidence>
<dbReference type="Proteomes" id="UP001637994">
    <property type="component" value="Unassembled WGS sequence"/>
</dbReference>
<evidence type="ECO:0000259" key="1">
    <source>
        <dbReference type="Pfam" id="PF07702"/>
    </source>
</evidence>
<dbReference type="Gene3D" id="3.40.1410.10">
    <property type="entry name" value="Chorismate lyase-like"/>
    <property type="match status" value="1"/>
</dbReference>
<keyword evidence="3" id="KW-1185">Reference proteome</keyword>
<organism evidence="2 3">
    <name type="scientific">Anaerococcus kampingae</name>
    <dbReference type="NCBI Taxonomy" id="3115614"/>
    <lineage>
        <taxon>Bacteria</taxon>
        <taxon>Bacillati</taxon>
        <taxon>Bacillota</taxon>
        <taxon>Tissierellia</taxon>
        <taxon>Tissierellales</taxon>
        <taxon>Peptoniphilaceae</taxon>
        <taxon>Anaerococcus</taxon>
    </lineage>
</organism>